<gene>
    <name evidence="1" type="ORF">QQ020_29855</name>
</gene>
<protein>
    <recommendedName>
        <fullName evidence="3">LVIVD repeat-containing protein</fullName>
    </recommendedName>
</protein>
<evidence type="ECO:0000313" key="1">
    <source>
        <dbReference type="EMBL" id="MDN5216310.1"/>
    </source>
</evidence>
<reference evidence="1" key="1">
    <citation type="submission" date="2023-06" db="EMBL/GenBank/DDBJ databases">
        <title>Genomic of Agaribacillus aureum.</title>
        <authorList>
            <person name="Wang G."/>
        </authorList>
    </citation>
    <scope>NUCLEOTIDE SEQUENCE</scope>
    <source>
        <strain evidence="1">BMA12</strain>
    </source>
</reference>
<sequence length="177" mass="19516">MKHCSYALLTLTLFALGCVGDDAIHFPEGEVEGMRPIYADVADLRDIRVEAPRALERPGKIYRKDGFLFINELGKGVHVINNMDPTSPVPLAFINIPGNVDIAAKGNVFYFDNINDLVAVSVTNGNQIEVLKRIENVLDGGSEFPEARGMFFECVDKSKGIVVGWEKATISNPKCFR</sequence>
<dbReference type="PROSITE" id="PS51257">
    <property type="entry name" value="PROKAR_LIPOPROTEIN"/>
    <property type="match status" value="1"/>
</dbReference>
<evidence type="ECO:0008006" key="3">
    <source>
        <dbReference type="Google" id="ProtNLM"/>
    </source>
</evidence>
<keyword evidence="2" id="KW-1185">Reference proteome</keyword>
<accession>A0ABT8LEV5</accession>
<dbReference type="Proteomes" id="UP001172083">
    <property type="component" value="Unassembled WGS sequence"/>
</dbReference>
<organism evidence="1 2">
    <name type="scientific">Agaribacillus aureus</name>
    <dbReference type="NCBI Taxonomy" id="3051825"/>
    <lineage>
        <taxon>Bacteria</taxon>
        <taxon>Pseudomonadati</taxon>
        <taxon>Bacteroidota</taxon>
        <taxon>Cytophagia</taxon>
        <taxon>Cytophagales</taxon>
        <taxon>Splendidivirgaceae</taxon>
        <taxon>Agaribacillus</taxon>
    </lineage>
</organism>
<comment type="caution">
    <text evidence="1">The sequence shown here is derived from an EMBL/GenBank/DDBJ whole genome shotgun (WGS) entry which is preliminary data.</text>
</comment>
<dbReference type="EMBL" id="JAUJEB010000008">
    <property type="protein sequence ID" value="MDN5216310.1"/>
    <property type="molecule type" value="Genomic_DNA"/>
</dbReference>
<proteinExistence type="predicted"/>
<name>A0ABT8LEV5_9BACT</name>
<dbReference type="RefSeq" id="WP_346761648.1">
    <property type="nucleotide sequence ID" value="NZ_JAUJEB010000008.1"/>
</dbReference>
<evidence type="ECO:0000313" key="2">
    <source>
        <dbReference type="Proteomes" id="UP001172083"/>
    </source>
</evidence>